<dbReference type="STRING" id="1867956.BJF95_06350"/>
<accession>A0A1Q8ZS52</accession>
<dbReference type="SUPFAM" id="SSF54427">
    <property type="entry name" value="NTF2-like"/>
    <property type="match status" value="1"/>
</dbReference>
<name>A0A1Q8ZS52_9HYPH</name>
<proteinExistence type="predicted"/>
<comment type="caution">
    <text evidence="5">The sequence shown here is derived from an EMBL/GenBank/DDBJ whole genome shotgun (WGS) entry which is preliminary data.</text>
</comment>
<evidence type="ECO:0000313" key="6">
    <source>
        <dbReference type="Proteomes" id="UP000186894"/>
    </source>
</evidence>
<feature type="transmembrane region" description="Helical" evidence="2">
    <location>
        <begin position="86"/>
        <end position="107"/>
    </location>
</feature>
<evidence type="ECO:0000259" key="4">
    <source>
        <dbReference type="SMART" id="SM00978"/>
    </source>
</evidence>
<feature type="domain" description="Tim44-like" evidence="4">
    <location>
        <begin position="182"/>
        <end position="326"/>
    </location>
</feature>
<organism evidence="5 6">
    <name type="scientific">Rhizobium oryziradicis</name>
    <dbReference type="NCBI Taxonomy" id="1867956"/>
    <lineage>
        <taxon>Bacteria</taxon>
        <taxon>Pseudomonadati</taxon>
        <taxon>Pseudomonadota</taxon>
        <taxon>Alphaproteobacteria</taxon>
        <taxon>Hyphomicrobiales</taxon>
        <taxon>Rhizobiaceae</taxon>
        <taxon>Rhizobium/Agrobacterium group</taxon>
        <taxon>Rhizobium</taxon>
    </lineage>
</organism>
<reference evidence="5 6" key="1">
    <citation type="submission" date="2016-09" db="EMBL/GenBank/DDBJ databases">
        <title>Rhizobium oryziradicis sp. nov., isolated from the root of rice.</title>
        <authorList>
            <person name="Zhao J."/>
            <person name="Zhang X."/>
        </authorList>
    </citation>
    <scope>NUCLEOTIDE SEQUENCE [LARGE SCALE GENOMIC DNA]</scope>
    <source>
        <strain evidence="5 6">N19</strain>
    </source>
</reference>
<protein>
    <recommendedName>
        <fullName evidence="4">Tim44-like domain-containing protein</fullName>
    </recommendedName>
</protein>
<keyword evidence="3" id="KW-0732">Signal</keyword>
<evidence type="ECO:0000256" key="3">
    <source>
        <dbReference type="SAM" id="SignalP"/>
    </source>
</evidence>
<dbReference type="PANTHER" id="PTHR41542">
    <property type="entry name" value="BLL5807 PROTEIN"/>
    <property type="match status" value="1"/>
</dbReference>
<feature type="compositionally biased region" description="Low complexity" evidence="1">
    <location>
        <begin position="37"/>
        <end position="59"/>
    </location>
</feature>
<evidence type="ECO:0000256" key="2">
    <source>
        <dbReference type="SAM" id="Phobius"/>
    </source>
</evidence>
<keyword evidence="2" id="KW-1133">Transmembrane helix</keyword>
<dbReference type="Proteomes" id="UP000186894">
    <property type="component" value="Unassembled WGS sequence"/>
</dbReference>
<feature type="chain" id="PRO_5012232191" description="Tim44-like domain-containing protein" evidence="3">
    <location>
        <begin position="23"/>
        <end position="327"/>
    </location>
</feature>
<evidence type="ECO:0000256" key="1">
    <source>
        <dbReference type="SAM" id="MobiDB-lite"/>
    </source>
</evidence>
<dbReference type="SMART" id="SM00978">
    <property type="entry name" value="Tim44"/>
    <property type="match status" value="1"/>
</dbReference>
<dbReference type="OrthoDB" id="9780873at2"/>
<evidence type="ECO:0000313" key="5">
    <source>
        <dbReference type="EMBL" id="OLP44790.1"/>
    </source>
</evidence>
<dbReference type="PANTHER" id="PTHR41542:SF1">
    <property type="entry name" value="BLL5807 PROTEIN"/>
    <property type="match status" value="1"/>
</dbReference>
<keyword evidence="6" id="KW-1185">Reference proteome</keyword>
<feature type="signal peptide" evidence="3">
    <location>
        <begin position="1"/>
        <end position="22"/>
    </location>
</feature>
<dbReference type="Pfam" id="PF04280">
    <property type="entry name" value="Tim44"/>
    <property type="match status" value="1"/>
</dbReference>
<dbReference type="InterPro" id="IPR032710">
    <property type="entry name" value="NTF2-like_dom_sf"/>
</dbReference>
<keyword evidence="2" id="KW-0812">Transmembrane</keyword>
<feature type="region of interest" description="Disordered" evidence="1">
    <location>
        <begin position="150"/>
        <end position="175"/>
    </location>
</feature>
<dbReference type="Gene3D" id="3.10.450.240">
    <property type="match status" value="1"/>
</dbReference>
<gene>
    <name evidence="5" type="ORF">BJF95_06350</name>
</gene>
<dbReference type="SUPFAM" id="SSF103473">
    <property type="entry name" value="MFS general substrate transporter"/>
    <property type="match status" value="1"/>
</dbReference>
<sequence length="327" mass="34262">MQRALKALGIVMIGLAVTVTSADFAEARKAGGFSSFGSRGSKTYSAPATTNTAPTTAAPIQRSMTPNTAQPGAMGQAAQAAPKRGLFGGMAGGLMGGLLMGGLFGMLLGGGFGGISGMFGMLFQILLIGGAIMLAMRFFGRNRTAQAQAYSGSDNRTAHSGDAPQPSANQGFGGFSIPKIGGSAQPAAVSGSDEVGITPKDQETFEELLKEMQHAYAAEDYSALRRITTPEAMSYLAEELGENATKGVKNDVRDVKLLQGDLSEAWREGNVDYATVAMRYEAIDVMRDRTSGKVVEGDPDHPQESVEVWTFIRRPATGWSISAIQSA</sequence>
<dbReference type="EMBL" id="MKIM01000027">
    <property type="protein sequence ID" value="OLP44790.1"/>
    <property type="molecule type" value="Genomic_DNA"/>
</dbReference>
<dbReference type="RefSeq" id="WP_075639685.1">
    <property type="nucleotide sequence ID" value="NZ_MKIM01000027.1"/>
</dbReference>
<dbReference type="AlphaFoldDB" id="A0A1Q8ZS52"/>
<dbReference type="InterPro" id="IPR007379">
    <property type="entry name" value="Tim44-like_dom"/>
</dbReference>
<feature type="transmembrane region" description="Helical" evidence="2">
    <location>
        <begin position="119"/>
        <end position="139"/>
    </location>
</feature>
<keyword evidence="2" id="KW-0472">Membrane</keyword>
<feature type="region of interest" description="Disordered" evidence="1">
    <location>
        <begin position="37"/>
        <end position="76"/>
    </location>
</feature>
<dbReference type="InterPro" id="IPR036259">
    <property type="entry name" value="MFS_trans_sf"/>
</dbReference>